<protein>
    <recommendedName>
        <fullName evidence="2">Integrase catalytic domain-containing protein</fullName>
    </recommendedName>
</protein>
<feature type="domain" description="Integrase catalytic" evidence="2">
    <location>
        <begin position="269"/>
        <end position="475"/>
    </location>
</feature>
<evidence type="ECO:0000259" key="2">
    <source>
        <dbReference type="PROSITE" id="PS50994"/>
    </source>
</evidence>
<organism evidence="3 4">
    <name type="scientific">Thioclava kandeliae</name>
    <dbReference type="NCBI Taxonomy" id="3070818"/>
    <lineage>
        <taxon>Bacteria</taxon>
        <taxon>Pseudomonadati</taxon>
        <taxon>Pseudomonadota</taxon>
        <taxon>Alphaproteobacteria</taxon>
        <taxon>Rhodobacterales</taxon>
        <taxon>Paracoccaceae</taxon>
        <taxon>Thioclava</taxon>
    </lineage>
</organism>
<dbReference type="PROSITE" id="PS50994">
    <property type="entry name" value="INTEGRASE"/>
    <property type="match status" value="1"/>
</dbReference>
<gene>
    <name evidence="3" type="ORF">VSX56_13600</name>
</gene>
<comment type="caution">
    <text evidence="3">The sequence shown here is derived from an EMBL/GenBank/DDBJ whole genome shotgun (WGS) entry which is preliminary data.</text>
</comment>
<dbReference type="RefSeq" id="WP_350937847.1">
    <property type="nucleotide sequence ID" value="NZ_JAYWLC010000011.1"/>
</dbReference>
<name>A0ABV1SIT1_9RHOB</name>
<evidence type="ECO:0000313" key="4">
    <source>
        <dbReference type="Proteomes" id="UP001438953"/>
    </source>
</evidence>
<keyword evidence="4" id="KW-1185">Reference proteome</keyword>
<dbReference type="EMBL" id="JAYWLC010000011">
    <property type="protein sequence ID" value="MER5172807.1"/>
    <property type="molecule type" value="Genomic_DNA"/>
</dbReference>
<reference evidence="3 4" key="1">
    <citation type="submission" date="2024-06" db="EMBL/GenBank/DDBJ databases">
        <title>Thioclava kandeliae sp. nov. from a rhizosphere soil sample of Kandelia candel in a mangrove.</title>
        <authorList>
            <person name="Mu T."/>
        </authorList>
    </citation>
    <scope>NUCLEOTIDE SEQUENCE [LARGE SCALE GENOMIC DNA]</scope>
    <source>
        <strain evidence="3 4">CPCC 100088</strain>
    </source>
</reference>
<evidence type="ECO:0000313" key="3">
    <source>
        <dbReference type="EMBL" id="MER5172807.1"/>
    </source>
</evidence>
<dbReference type="Proteomes" id="UP001438953">
    <property type="component" value="Unassembled WGS sequence"/>
</dbReference>
<evidence type="ECO:0000256" key="1">
    <source>
        <dbReference type="SAM" id="MobiDB-lite"/>
    </source>
</evidence>
<dbReference type="InterPro" id="IPR001584">
    <property type="entry name" value="Integrase_cat-core"/>
</dbReference>
<sequence>MSYAAHGTEVLTYNQLISALKKPGVWSKNLTLAQNPTAARIRAGGLHHIDQLPQSERDDVEFREALCIGISRLAATLRKLTAASLDVLKHRRKIHEIASQIYTKHKIDFGVRGGKISAAAKMPKGRTLLLYYRRYVESGYDPMALASQTWLQGNRTRRISTTIIDLIFQAIEQIWLEGRKRSVAAVHKRFTLLLDGENVAREANGLLPINGVSYQTVHAAVSSIPLTATSVARDGIRHAVNAFTRGSTDTRALMLGEYVEVDECKLSLITAAKKCHWYANLSEKDRALLEEVDEIIHSRLHLVLIIDVASRMPLGWVLSETPGAEATQAALRMAMRDKTKEKIRYGCERNPMPAIGIGMLKGDNGSGIRNSPVKTSALGLNTHTVDARTYRGGDKPYIERMFGTMESQLIAMLHGYAGRRPGDLTGYDPIRNGALDCEALYGIITRYLIDEYPLQRHTGTTMLNRRPIEAAKQINEEYGAILPPTAHDFRIHLGFRHECKITHEGVKAFGLPFNSADLQKLGETLRGKVTVFVDPDNIAFATVLSPRHPEPVLVELQWTAMQDLTLKEFFIYAEHARAEDPMLTRDFEQTISRTRQKLQNQMDEIAAKHKLPRSYLTVEEATRKGNQILAGVHSTRKTPEIGAAEPGTLNQMTMDQGQYVIGNGFEAPLDGEQTSIENDPFAITPDTKGKLT</sequence>
<dbReference type="Gene3D" id="3.30.420.10">
    <property type="entry name" value="Ribonuclease H-like superfamily/Ribonuclease H"/>
    <property type="match status" value="1"/>
</dbReference>
<feature type="region of interest" description="Disordered" evidence="1">
    <location>
        <begin position="673"/>
        <end position="692"/>
    </location>
</feature>
<proteinExistence type="predicted"/>
<dbReference type="InterPro" id="IPR036397">
    <property type="entry name" value="RNaseH_sf"/>
</dbReference>
<accession>A0ABV1SIT1</accession>
<dbReference type="InterPro" id="IPR012337">
    <property type="entry name" value="RNaseH-like_sf"/>
</dbReference>
<dbReference type="SUPFAM" id="SSF53098">
    <property type="entry name" value="Ribonuclease H-like"/>
    <property type="match status" value="1"/>
</dbReference>